<feature type="signal peptide" evidence="7">
    <location>
        <begin position="1"/>
        <end position="22"/>
    </location>
</feature>
<dbReference type="PROSITE" id="PS51257">
    <property type="entry name" value="PROKAR_LIPOPROTEIN"/>
    <property type="match status" value="1"/>
</dbReference>
<keyword evidence="2 7" id="KW-0732">Signal</keyword>
<evidence type="ECO:0000256" key="2">
    <source>
        <dbReference type="ARBA" id="ARBA00022729"/>
    </source>
</evidence>
<evidence type="ECO:0000313" key="9">
    <source>
        <dbReference type="Proteomes" id="UP000564644"/>
    </source>
</evidence>
<proteinExistence type="predicted"/>
<dbReference type="PANTHER" id="PTHR43649">
    <property type="entry name" value="ARABINOSE-BINDING PROTEIN-RELATED"/>
    <property type="match status" value="1"/>
</dbReference>
<evidence type="ECO:0000256" key="7">
    <source>
        <dbReference type="SAM" id="SignalP"/>
    </source>
</evidence>
<dbReference type="SUPFAM" id="SSF53850">
    <property type="entry name" value="Periplasmic binding protein-like II"/>
    <property type="match status" value="1"/>
</dbReference>
<dbReference type="EMBL" id="JACJVO010000016">
    <property type="protein sequence ID" value="MBB6732004.1"/>
    <property type="molecule type" value="Genomic_DNA"/>
</dbReference>
<evidence type="ECO:0000256" key="4">
    <source>
        <dbReference type="ARBA" id="ARBA00023139"/>
    </source>
</evidence>
<gene>
    <name evidence="8" type="ORF">H7C18_13870</name>
</gene>
<dbReference type="Pfam" id="PF01547">
    <property type="entry name" value="SBP_bac_1"/>
    <property type="match status" value="1"/>
</dbReference>
<accession>A0A7X0SLC0</accession>
<keyword evidence="1" id="KW-1003">Cell membrane</keyword>
<dbReference type="PANTHER" id="PTHR43649:SF33">
    <property type="entry name" value="POLYGALACTURONAN_RHAMNOGALACTURONAN-BINDING PROTEIN YTCQ"/>
    <property type="match status" value="1"/>
</dbReference>
<keyword evidence="3" id="KW-0472">Membrane</keyword>
<feature type="chain" id="PRO_5038819549" evidence="7">
    <location>
        <begin position="23"/>
        <end position="480"/>
    </location>
</feature>
<name>A0A7X0SLC0_9BACL</name>
<dbReference type="AlphaFoldDB" id="A0A7X0SLC0"/>
<keyword evidence="9" id="KW-1185">Reference proteome</keyword>
<keyword evidence="4" id="KW-0564">Palmitate</keyword>
<evidence type="ECO:0000313" key="8">
    <source>
        <dbReference type="EMBL" id="MBB6732004.1"/>
    </source>
</evidence>
<dbReference type="CDD" id="cd13585">
    <property type="entry name" value="PBP2_TMBP_like"/>
    <property type="match status" value="1"/>
</dbReference>
<keyword evidence="5" id="KW-0449">Lipoprotein</keyword>
<organism evidence="8 9">
    <name type="scientific">Cohnella zeiphila</name>
    <dbReference type="NCBI Taxonomy" id="2761120"/>
    <lineage>
        <taxon>Bacteria</taxon>
        <taxon>Bacillati</taxon>
        <taxon>Bacillota</taxon>
        <taxon>Bacilli</taxon>
        <taxon>Bacillales</taxon>
        <taxon>Paenibacillaceae</taxon>
        <taxon>Cohnella</taxon>
    </lineage>
</organism>
<feature type="compositionally biased region" description="Low complexity" evidence="6">
    <location>
        <begin position="36"/>
        <end position="69"/>
    </location>
</feature>
<evidence type="ECO:0000256" key="3">
    <source>
        <dbReference type="ARBA" id="ARBA00023136"/>
    </source>
</evidence>
<dbReference type="InterPro" id="IPR006059">
    <property type="entry name" value="SBP"/>
</dbReference>
<evidence type="ECO:0000256" key="6">
    <source>
        <dbReference type="SAM" id="MobiDB-lite"/>
    </source>
</evidence>
<evidence type="ECO:0000256" key="5">
    <source>
        <dbReference type="ARBA" id="ARBA00023288"/>
    </source>
</evidence>
<evidence type="ECO:0000256" key="1">
    <source>
        <dbReference type="ARBA" id="ARBA00022475"/>
    </source>
</evidence>
<sequence length="480" mass="51316">MQAKSRKSLTALAAAPIILSLALTGCGGSNNGGNAGSSQSAGSSPSASASPSGSASASAGASASPSAASGAPVTIDVWANKFEDTTTTWFKKWTDEFNKSQSNIKVNLTIVPGDAWDQKMKAAQAAGKAPDVWTVSYNQVANDAKLGQIQALNDLMDPSVFDDLYPNMKDFVAVGDKFYAYPWLVEPSTVLYYRKDLFKAAGLDPEKPPTTWDELLADGKALTKKGVFGFSTAQVAGDLGWSSWGLQYNAAGHLPITDDWSKADVQNDGYKKLLTFYQQAYQSGIMPKQQLSGYTDAAPFGQGKIAMEANGSWAIGQLRNSFKDMVNNVGVAPMPTIDGNPNNTTATLGGWALAVDGKSEHAKEAAAYISYMLADDPNVVLDYFRGAQFSKFTPRKSVDQAMQSDPVASKDEVRAMIAEKIVPYSKPEPIYPWDISMAFSTAIESAMKGTDVDKALSKAEKDINDYIAKNKLAGTNPKMQ</sequence>
<feature type="region of interest" description="Disordered" evidence="6">
    <location>
        <begin position="30"/>
        <end position="69"/>
    </location>
</feature>
<dbReference type="Proteomes" id="UP000564644">
    <property type="component" value="Unassembled WGS sequence"/>
</dbReference>
<comment type="caution">
    <text evidence="8">The sequence shown here is derived from an EMBL/GenBank/DDBJ whole genome shotgun (WGS) entry which is preliminary data.</text>
</comment>
<dbReference type="RefSeq" id="WP_185129671.1">
    <property type="nucleotide sequence ID" value="NZ_JACJVO010000016.1"/>
</dbReference>
<dbReference type="Gene3D" id="3.40.190.10">
    <property type="entry name" value="Periplasmic binding protein-like II"/>
    <property type="match status" value="2"/>
</dbReference>
<reference evidence="8 9" key="1">
    <citation type="submission" date="2020-08" db="EMBL/GenBank/DDBJ databases">
        <title>Cohnella phylogeny.</title>
        <authorList>
            <person name="Dunlap C."/>
        </authorList>
    </citation>
    <scope>NUCLEOTIDE SEQUENCE [LARGE SCALE GENOMIC DNA]</scope>
    <source>
        <strain evidence="8 9">CBP 2801</strain>
    </source>
</reference>
<protein>
    <submittedName>
        <fullName evidence="8">Sugar ABC transporter substrate-binding protein</fullName>
    </submittedName>
</protein>
<dbReference type="InterPro" id="IPR050490">
    <property type="entry name" value="Bact_solute-bd_prot1"/>
</dbReference>